<dbReference type="SUPFAM" id="SSF53807">
    <property type="entry name" value="Helical backbone' metal receptor"/>
    <property type="match status" value="1"/>
</dbReference>
<dbReference type="EMBL" id="FUWS01000009">
    <property type="protein sequence ID" value="SKA27082.1"/>
    <property type="molecule type" value="Genomic_DNA"/>
</dbReference>
<name>A0A1T4SFU8_9ACTN</name>
<dbReference type="InterPro" id="IPR050902">
    <property type="entry name" value="ABC_Transporter_SBP"/>
</dbReference>
<dbReference type="InterPro" id="IPR002491">
    <property type="entry name" value="ABC_transptr_periplasmic_BD"/>
</dbReference>
<evidence type="ECO:0000259" key="5">
    <source>
        <dbReference type="PROSITE" id="PS50983"/>
    </source>
</evidence>
<feature type="signal peptide" evidence="4">
    <location>
        <begin position="1"/>
        <end position="27"/>
    </location>
</feature>
<dbReference type="PROSITE" id="PS51257">
    <property type="entry name" value="PROKAR_LIPOPROTEIN"/>
    <property type="match status" value="1"/>
</dbReference>
<feature type="domain" description="Fe/B12 periplasmic-binding" evidence="5">
    <location>
        <begin position="60"/>
        <end position="312"/>
    </location>
</feature>
<dbReference type="GO" id="GO:0071281">
    <property type="term" value="P:cellular response to iron ion"/>
    <property type="evidence" value="ECO:0007669"/>
    <property type="project" value="TreeGrafter"/>
</dbReference>
<dbReference type="OrthoDB" id="6495095at2"/>
<dbReference type="RefSeq" id="WP_078762767.1">
    <property type="nucleotide sequence ID" value="NZ_FUWS01000009.1"/>
</dbReference>
<evidence type="ECO:0000313" key="7">
    <source>
        <dbReference type="Proteomes" id="UP000190637"/>
    </source>
</evidence>
<dbReference type="PANTHER" id="PTHR30535">
    <property type="entry name" value="VITAMIN B12-BINDING PROTEIN"/>
    <property type="match status" value="1"/>
</dbReference>
<proteinExistence type="inferred from homology"/>
<dbReference type="Proteomes" id="UP000190637">
    <property type="component" value="Unassembled WGS sequence"/>
</dbReference>
<dbReference type="PANTHER" id="PTHR30535:SF34">
    <property type="entry name" value="MOLYBDATE-BINDING PROTEIN MOLA"/>
    <property type="match status" value="1"/>
</dbReference>
<evidence type="ECO:0000256" key="1">
    <source>
        <dbReference type="ARBA" id="ARBA00008814"/>
    </source>
</evidence>
<dbReference type="Pfam" id="PF01497">
    <property type="entry name" value="Peripla_BP_2"/>
    <property type="match status" value="1"/>
</dbReference>
<protein>
    <submittedName>
        <fullName evidence="6">Iron complex transport system substrate-binding protein</fullName>
    </submittedName>
</protein>
<feature type="chain" id="PRO_5039632436" evidence="4">
    <location>
        <begin position="28"/>
        <end position="315"/>
    </location>
</feature>
<feature type="region of interest" description="Disordered" evidence="3">
    <location>
        <begin position="21"/>
        <end position="40"/>
    </location>
</feature>
<dbReference type="AlphaFoldDB" id="A0A1T4SFU8"/>
<keyword evidence="7" id="KW-1185">Reference proteome</keyword>
<dbReference type="PROSITE" id="PS50983">
    <property type="entry name" value="FE_B12_PBP"/>
    <property type="match status" value="1"/>
</dbReference>
<dbReference type="NCBIfam" id="NF038402">
    <property type="entry name" value="TroA_like"/>
    <property type="match status" value="1"/>
</dbReference>
<dbReference type="Gene3D" id="3.40.50.1980">
    <property type="entry name" value="Nitrogenase molybdenum iron protein domain"/>
    <property type="match status" value="2"/>
</dbReference>
<evidence type="ECO:0000256" key="3">
    <source>
        <dbReference type="SAM" id="MobiDB-lite"/>
    </source>
</evidence>
<feature type="compositionally biased region" description="Low complexity" evidence="3">
    <location>
        <begin position="26"/>
        <end position="39"/>
    </location>
</feature>
<gene>
    <name evidence="6" type="ORF">SAMN02745673_03516</name>
</gene>
<comment type="similarity">
    <text evidence="1">Belongs to the bacterial solute-binding protein 8 family.</text>
</comment>
<keyword evidence="2 4" id="KW-0732">Signal</keyword>
<reference evidence="6 7" key="1">
    <citation type="submission" date="2017-02" db="EMBL/GenBank/DDBJ databases">
        <authorList>
            <person name="Peterson S.W."/>
        </authorList>
    </citation>
    <scope>NUCLEOTIDE SEQUENCE [LARGE SCALE GENOMIC DNA]</scope>
    <source>
        <strain evidence="6 7">DSM 45154</strain>
    </source>
</reference>
<accession>A0A1T4SFU8</accession>
<evidence type="ECO:0000256" key="2">
    <source>
        <dbReference type="ARBA" id="ARBA00022729"/>
    </source>
</evidence>
<organism evidence="6 7">
    <name type="scientific">Marinactinospora thermotolerans DSM 45154</name>
    <dbReference type="NCBI Taxonomy" id="1122192"/>
    <lineage>
        <taxon>Bacteria</taxon>
        <taxon>Bacillati</taxon>
        <taxon>Actinomycetota</taxon>
        <taxon>Actinomycetes</taxon>
        <taxon>Streptosporangiales</taxon>
        <taxon>Nocardiopsidaceae</taxon>
        <taxon>Marinactinospora</taxon>
    </lineage>
</organism>
<evidence type="ECO:0000256" key="4">
    <source>
        <dbReference type="SAM" id="SignalP"/>
    </source>
</evidence>
<sequence length="315" mass="33504">MRIARRLAAVPLLAVLALTGCSGQTSSSPSPESSPSAAEGFPVTVTDARGEVTFDTAPERIVSLSPSTTEMLFEIGAGEQVVAADEYSNYPEEAPTTDLSGFTPSVEAISGHEPDLVILARDAEDAAAQLEKIHIPVLVLPAAETLDDTYAQMRLLGEVTGHAQQADEAADEVQTRIEKVVSETEEAIGDVELSYYHELDTGMYSVTSDTFVGQVYSLFGLRNIADETEDTAGGYPQLSAEFIVEQDPDLIFLSYPGGQSNIDALAERPAFDQITAVQEGDVVELDADIASRWGPRVADFAEDVADAVVAATAEQ</sequence>
<evidence type="ECO:0000313" key="6">
    <source>
        <dbReference type="EMBL" id="SKA27082.1"/>
    </source>
</evidence>
<dbReference type="STRING" id="1122192.SAMN02745673_03516"/>
<dbReference type="InterPro" id="IPR054828">
    <property type="entry name" value="Vit_B12_bind_prot"/>
</dbReference>
<dbReference type="CDD" id="cd01143">
    <property type="entry name" value="YvrC"/>
    <property type="match status" value="1"/>
</dbReference>